<evidence type="ECO:0000256" key="6">
    <source>
        <dbReference type="ARBA" id="ARBA00022723"/>
    </source>
</evidence>
<dbReference type="AlphaFoldDB" id="A0A411PHZ6"/>
<keyword evidence="5 13" id="KW-0812">Transmembrane</keyword>
<evidence type="ECO:0000256" key="7">
    <source>
        <dbReference type="ARBA" id="ARBA00022748"/>
    </source>
</evidence>
<keyword evidence="11 13" id="KW-0472">Membrane</keyword>
<accession>A0A411PHZ6</accession>
<dbReference type="InterPro" id="IPR004329">
    <property type="entry name" value="CcmE"/>
</dbReference>
<dbReference type="NCBIfam" id="NF009638">
    <property type="entry name" value="PRK13165.1"/>
    <property type="match status" value="1"/>
</dbReference>
<evidence type="ECO:0000256" key="5">
    <source>
        <dbReference type="ARBA" id="ARBA00022692"/>
    </source>
</evidence>
<evidence type="ECO:0000256" key="15">
    <source>
        <dbReference type="SAM" id="MobiDB-lite"/>
    </source>
</evidence>
<dbReference type="FunFam" id="2.40.50.140:FF:000104">
    <property type="entry name" value="Cytochrome c-type biogenesis protein CcmE"/>
    <property type="match status" value="1"/>
</dbReference>
<dbReference type="GO" id="GO:0017003">
    <property type="term" value="P:protein-heme linkage"/>
    <property type="evidence" value="ECO:0007669"/>
    <property type="project" value="UniProtKB-UniRule"/>
</dbReference>
<evidence type="ECO:0000256" key="9">
    <source>
        <dbReference type="ARBA" id="ARBA00022989"/>
    </source>
</evidence>
<keyword evidence="4 13" id="KW-0349">Heme</keyword>
<dbReference type="Gene3D" id="2.40.50.140">
    <property type="entry name" value="Nucleic acid-binding proteins"/>
    <property type="match status" value="1"/>
</dbReference>
<dbReference type="EMBL" id="CP036200">
    <property type="protein sequence ID" value="QBF83226.1"/>
    <property type="molecule type" value="Genomic_DNA"/>
</dbReference>
<comment type="function">
    <text evidence="12 13">Heme chaperone required for the biogenesis of c-type cytochromes. Transiently binds heme delivered by CcmC and transfers the heme to apo-cytochromes in a process facilitated by CcmF and CcmH.</text>
</comment>
<dbReference type="InterPro" id="IPR036127">
    <property type="entry name" value="CcmE-like_sf"/>
</dbReference>
<evidence type="ECO:0000313" key="17">
    <source>
        <dbReference type="EMBL" id="QBF83226.1"/>
    </source>
</evidence>
<dbReference type="GO" id="GO:0005886">
    <property type="term" value="C:plasma membrane"/>
    <property type="evidence" value="ECO:0007669"/>
    <property type="project" value="UniProtKB-SubCell"/>
</dbReference>
<reference evidence="17 18" key="1">
    <citation type="submission" date="2019-02" db="EMBL/GenBank/DDBJ databases">
        <title>Shewanella sp. D4-2 isolated from Dokdo Island.</title>
        <authorList>
            <person name="Baek K."/>
        </authorList>
    </citation>
    <scope>NUCLEOTIDE SEQUENCE [LARGE SCALE GENOMIC DNA]</scope>
    <source>
        <strain evidence="17 18">D4-2</strain>
    </source>
</reference>
<evidence type="ECO:0000256" key="3">
    <source>
        <dbReference type="ARBA" id="ARBA00022519"/>
    </source>
</evidence>
<evidence type="ECO:0000256" key="4">
    <source>
        <dbReference type="ARBA" id="ARBA00022617"/>
    </source>
</evidence>
<evidence type="ECO:0000256" key="12">
    <source>
        <dbReference type="ARBA" id="ARBA00056663"/>
    </source>
</evidence>
<dbReference type="GO" id="GO:0020037">
    <property type="term" value="F:heme binding"/>
    <property type="evidence" value="ECO:0007669"/>
    <property type="project" value="InterPro"/>
</dbReference>
<dbReference type="InterPro" id="IPR012340">
    <property type="entry name" value="NA-bd_OB-fold"/>
</dbReference>
<feature type="compositionally biased region" description="Basic and acidic residues" evidence="15">
    <location>
        <begin position="151"/>
        <end position="165"/>
    </location>
</feature>
<keyword evidence="3" id="KW-0997">Cell inner membrane</keyword>
<keyword evidence="2 13" id="KW-1003">Cell membrane</keyword>
<evidence type="ECO:0000256" key="11">
    <source>
        <dbReference type="ARBA" id="ARBA00023136"/>
    </source>
</evidence>
<evidence type="ECO:0000313" key="18">
    <source>
        <dbReference type="Proteomes" id="UP000291106"/>
    </source>
</evidence>
<keyword evidence="8 13" id="KW-0735">Signal-anchor</keyword>
<evidence type="ECO:0000256" key="1">
    <source>
        <dbReference type="ARBA" id="ARBA00004533"/>
    </source>
</evidence>
<evidence type="ECO:0000256" key="2">
    <source>
        <dbReference type="ARBA" id="ARBA00022475"/>
    </source>
</evidence>
<evidence type="ECO:0000256" key="16">
    <source>
        <dbReference type="SAM" id="Phobius"/>
    </source>
</evidence>
<evidence type="ECO:0000256" key="10">
    <source>
        <dbReference type="ARBA" id="ARBA00023004"/>
    </source>
</evidence>
<evidence type="ECO:0000256" key="8">
    <source>
        <dbReference type="ARBA" id="ARBA00022968"/>
    </source>
</evidence>
<name>A0A411PHZ6_9GAMM</name>
<feature type="transmembrane region" description="Helical" evidence="16">
    <location>
        <begin position="12"/>
        <end position="32"/>
    </location>
</feature>
<dbReference type="PANTHER" id="PTHR34128:SF2">
    <property type="entry name" value="CYTOCHROME C-TYPE BIOGENESIS PROTEIN CCME HOMOLOG, MITOCHONDRIAL"/>
    <property type="match status" value="1"/>
</dbReference>
<comment type="similarity">
    <text evidence="13">Belongs to the CcmE/CycJ family.</text>
</comment>
<evidence type="ECO:0000256" key="14">
    <source>
        <dbReference type="PIRSR" id="PIRSR604329-50"/>
    </source>
</evidence>
<dbReference type="Pfam" id="PF03100">
    <property type="entry name" value="CcmE"/>
    <property type="match status" value="1"/>
</dbReference>
<keyword evidence="6 13" id="KW-0479">Metal-binding</keyword>
<dbReference type="GO" id="GO:0017004">
    <property type="term" value="P:cytochrome complex assembly"/>
    <property type="evidence" value="ECO:0007669"/>
    <property type="project" value="UniProtKB-KW"/>
</dbReference>
<keyword evidence="9 13" id="KW-1133">Transmembrane helix</keyword>
<sequence>MNLNPRRKKRLALALSLIGGVAVVASLLLYALNSNLNLFFTPYEIVNGKQDTGVKPEIGQRIRVGGMVTVGTLVRDPDSLHVEFEIHDSFGGAIMVTFDDLLPDLFREGQGIVAQGILIEPGKVEATEVLAKHDENYMPPEVAEAMGQGHNKLDYSEQQGEKKSY</sequence>
<dbReference type="GO" id="GO:0046872">
    <property type="term" value="F:metal ion binding"/>
    <property type="evidence" value="ECO:0007669"/>
    <property type="project" value="UniProtKB-KW"/>
</dbReference>
<comment type="subcellular location">
    <subcellularLocation>
        <location evidence="1">Cell inner membrane</location>
    </subcellularLocation>
    <subcellularLocation>
        <location evidence="13">Cell membrane</location>
        <topology evidence="13">Single-pass type II membrane protein</topology>
    </subcellularLocation>
</comment>
<dbReference type="OrthoDB" id="9793584at2"/>
<dbReference type="RefSeq" id="WP_130600126.1">
    <property type="nucleotide sequence ID" value="NZ_CP036200.1"/>
</dbReference>
<dbReference type="Proteomes" id="UP000291106">
    <property type="component" value="Chromosome"/>
</dbReference>
<gene>
    <name evidence="13 17" type="primary">ccmE</name>
    <name evidence="13" type="synonym">cycJ</name>
    <name evidence="17" type="ORF">EXU30_11340</name>
</gene>
<dbReference type="SUPFAM" id="SSF82093">
    <property type="entry name" value="Heme chaperone CcmE"/>
    <property type="match status" value="1"/>
</dbReference>
<dbReference type="KEGG" id="smai:EXU30_11340"/>
<evidence type="ECO:0000256" key="13">
    <source>
        <dbReference type="HAMAP-Rule" id="MF_01959"/>
    </source>
</evidence>
<keyword evidence="18" id="KW-1185">Reference proteome</keyword>
<feature type="topological domain" description="Extracellular" evidence="13">
    <location>
        <begin position="32"/>
        <end position="165"/>
    </location>
</feature>
<feature type="topological domain" description="Cytoplasmic" evidence="13">
    <location>
        <begin position="1"/>
        <end position="10"/>
    </location>
</feature>
<proteinExistence type="inferred from homology"/>
<organism evidence="17 18">
    <name type="scientific">Shewanella maritima</name>
    <dbReference type="NCBI Taxonomy" id="2520507"/>
    <lineage>
        <taxon>Bacteria</taxon>
        <taxon>Pseudomonadati</taxon>
        <taxon>Pseudomonadota</taxon>
        <taxon>Gammaproteobacteria</taxon>
        <taxon>Alteromonadales</taxon>
        <taxon>Shewanellaceae</taxon>
        <taxon>Shewanella</taxon>
    </lineage>
</organism>
<protein>
    <recommendedName>
        <fullName evidence="13">Cytochrome c-type biogenesis protein CcmE</fullName>
    </recommendedName>
    <alternativeName>
        <fullName evidence="13">Cytochrome c maturation protein E</fullName>
    </alternativeName>
    <alternativeName>
        <fullName evidence="13">Heme chaperone CcmE</fullName>
    </alternativeName>
</protein>
<dbReference type="HAMAP" id="MF_01959">
    <property type="entry name" value="CcmE"/>
    <property type="match status" value="1"/>
</dbReference>
<keyword evidence="10 13" id="KW-0408">Iron</keyword>
<feature type="region of interest" description="Disordered" evidence="15">
    <location>
        <begin position="143"/>
        <end position="165"/>
    </location>
</feature>
<feature type="binding site" description="axial binding residue" evidence="13 14">
    <location>
        <position position="137"/>
    </location>
    <ligand>
        <name>heme</name>
        <dbReference type="ChEBI" id="CHEBI:30413"/>
    </ligand>
    <ligandPart>
        <name>Fe</name>
        <dbReference type="ChEBI" id="CHEBI:18248"/>
    </ligandPart>
</feature>
<dbReference type="PANTHER" id="PTHR34128">
    <property type="entry name" value="CYTOCHROME C-TYPE BIOGENESIS PROTEIN CCME HOMOLOG, MITOCHONDRIAL"/>
    <property type="match status" value="1"/>
</dbReference>
<keyword evidence="7 13" id="KW-0201">Cytochrome c-type biogenesis</keyword>
<feature type="binding site" description="covalent" evidence="13 14">
    <location>
        <position position="133"/>
    </location>
    <ligand>
        <name>heme</name>
        <dbReference type="ChEBI" id="CHEBI:30413"/>
    </ligand>
</feature>